<dbReference type="EMBL" id="JAHHZF010000005">
    <property type="protein sequence ID" value="MBT9290136.1"/>
    <property type="molecule type" value="Genomic_DNA"/>
</dbReference>
<feature type="domain" description="N-acetyltransferase" evidence="3">
    <location>
        <begin position="18"/>
        <end position="168"/>
    </location>
</feature>
<dbReference type="InterPro" id="IPR000182">
    <property type="entry name" value="GNAT_dom"/>
</dbReference>
<dbReference type="PANTHER" id="PTHR43877">
    <property type="entry name" value="AMINOALKYLPHOSPHONATE N-ACETYLTRANSFERASE-RELATED-RELATED"/>
    <property type="match status" value="1"/>
</dbReference>
<keyword evidence="2" id="KW-0012">Acyltransferase</keyword>
<dbReference type="PROSITE" id="PS51186">
    <property type="entry name" value="GNAT"/>
    <property type="match status" value="1"/>
</dbReference>
<name>A0A947GDC4_9HYPH</name>
<dbReference type="InterPro" id="IPR016181">
    <property type="entry name" value="Acyl_CoA_acyltransferase"/>
</dbReference>
<dbReference type="Gene3D" id="3.40.630.30">
    <property type="match status" value="1"/>
</dbReference>
<proteinExistence type="predicted"/>
<evidence type="ECO:0000256" key="1">
    <source>
        <dbReference type="ARBA" id="ARBA00022679"/>
    </source>
</evidence>
<dbReference type="CDD" id="cd04301">
    <property type="entry name" value="NAT_SF"/>
    <property type="match status" value="1"/>
</dbReference>
<dbReference type="GO" id="GO:0016747">
    <property type="term" value="F:acyltransferase activity, transferring groups other than amino-acyl groups"/>
    <property type="evidence" value="ECO:0007669"/>
    <property type="project" value="InterPro"/>
</dbReference>
<dbReference type="PANTHER" id="PTHR43877:SF2">
    <property type="entry name" value="AMINOALKYLPHOSPHONATE N-ACETYLTRANSFERASE-RELATED"/>
    <property type="match status" value="1"/>
</dbReference>
<evidence type="ECO:0000313" key="4">
    <source>
        <dbReference type="EMBL" id="MBT9290136.1"/>
    </source>
</evidence>
<dbReference type="SUPFAM" id="SSF55729">
    <property type="entry name" value="Acyl-CoA N-acyltransferases (Nat)"/>
    <property type="match status" value="1"/>
</dbReference>
<keyword evidence="5" id="KW-1185">Reference proteome</keyword>
<dbReference type="InterPro" id="IPR050832">
    <property type="entry name" value="Bact_Acetyltransf"/>
</dbReference>
<accession>A0A947GDC4</accession>
<dbReference type="Pfam" id="PF00583">
    <property type="entry name" value="Acetyltransf_1"/>
    <property type="match status" value="1"/>
</dbReference>
<evidence type="ECO:0000256" key="2">
    <source>
        <dbReference type="ARBA" id="ARBA00023315"/>
    </source>
</evidence>
<sequence>MTGAFAAGCYDIGGNRSDPLRLAPVDGYEAALGLALAAIDPWARVGRPAASLEAYWRRRDPTTFRFAILADGELAGAVAVRDPFMRGPYLELLAVLPAFQGHGIGRAVMDWLAGEGLKAGGSNLWLCVTDWNAPARAFYEGLGFEAVGPIPDLAVTGTTEIFLRRRLAAPGA</sequence>
<gene>
    <name evidence="4" type="ORF">KL771_11755</name>
</gene>
<keyword evidence="1" id="KW-0808">Transferase</keyword>
<protein>
    <submittedName>
        <fullName evidence="4">GNAT family N-acetyltransferase</fullName>
    </submittedName>
</protein>
<dbReference type="AlphaFoldDB" id="A0A947GDC4"/>
<evidence type="ECO:0000313" key="5">
    <source>
        <dbReference type="Proteomes" id="UP000766595"/>
    </source>
</evidence>
<dbReference type="RefSeq" id="WP_261968746.1">
    <property type="nucleotide sequence ID" value="NZ_JAHHZF010000005.1"/>
</dbReference>
<reference evidence="4 5" key="1">
    <citation type="submission" date="2021-06" db="EMBL/GenBank/DDBJ databases">
        <authorList>
            <person name="Grouzdev D.S."/>
            <person name="Koziaeva V."/>
        </authorList>
    </citation>
    <scope>NUCLEOTIDE SEQUENCE [LARGE SCALE GENOMIC DNA]</scope>
    <source>
        <strain evidence="4 5">22</strain>
    </source>
</reference>
<dbReference type="Proteomes" id="UP000766595">
    <property type="component" value="Unassembled WGS sequence"/>
</dbReference>
<comment type="caution">
    <text evidence="4">The sequence shown here is derived from an EMBL/GenBank/DDBJ whole genome shotgun (WGS) entry which is preliminary data.</text>
</comment>
<organism evidence="4 5">
    <name type="scientific">Prosthecodimorpha staleyi</name>
    <dbReference type="NCBI Taxonomy" id="2840188"/>
    <lineage>
        <taxon>Bacteria</taxon>
        <taxon>Pseudomonadati</taxon>
        <taxon>Pseudomonadota</taxon>
        <taxon>Alphaproteobacteria</taxon>
        <taxon>Hyphomicrobiales</taxon>
        <taxon>Ancalomicrobiaceae</taxon>
        <taxon>Prosthecodimorpha</taxon>
    </lineage>
</organism>
<evidence type="ECO:0000259" key="3">
    <source>
        <dbReference type="PROSITE" id="PS51186"/>
    </source>
</evidence>